<keyword evidence="2" id="KW-1185">Reference proteome</keyword>
<dbReference type="Pfam" id="PF17919">
    <property type="entry name" value="RT_RNaseH_2"/>
    <property type="match status" value="1"/>
</dbReference>
<dbReference type="SUPFAM" id="SSF56672">
    <property type="entry name" value="DNA/RNA polymerases"/>
    <property type="match status" value="1"/>
</dbReference>
<dbReference type="Gene3D" id="3.10.20.370">
    <property type="match status" value="1"/>
</dbReference>
<proteinExistence type="predicted"/>
<dbReference type="InterPro" id="IPR050951">
    <property type="entry name" value="Retrovirus_Pol_polyprotein"/>
</dbReference>
<dbReference type="Proteomes" id="UP000694844">
    <property type="component" value="Chromosome 3"/>
</dbReference>
<dbReference type="Gene3D" id="2.40.70.10">
    <property type="entry name" value="Acid Proteases"/>
    <property type="match status" value="1"/>
</dbReference>
<dbReference type="PANTHER" id="PTHR37984:SF8">
    <property type="entry name" value="CCHC-TYPE DOMAIN-CONTAINING PROTEIN"/>
    <property type="match status" value="1"/>
</dbReference>
<dbReference type="InterPro" id="IPR043502">
    <property type="entry name" value="DNA/RNA_pol_sf"/>
</dbReference>
<accession>A0A8B8D5K5</accession>
<name>A0A8B8D5K5_CRAVI</name>
<protein>
    <submittedName>
        <fullName evidence="3">Uncharacterized protein LOC111124245</fullName>
    </submittedName>
</protein>
<dbReference type="KEGG" id="cvn:111124245"/>
<dbReference type="Gene3D" id="3.30.70.270">
    <property type="match status" value="1"/>
</dbReference>
<dbReference type="InterPro" id="IPR041577">
    <property type="entry name" value="RT_RNaseH_2"/>
</dbReference>
<evidence type="ECO:0000259" key="1">
    <source>
        <dbReference type="Pfam" id="PF17919"/>
    </source>
</evidence>
<evidence type="ECO:0000313" key="2">
    <source>
        <dbReference type="Proteomes" id="UP000694844"/>
    </source>
</evidence>
<reference evidence="3" key="1">
    <citation type="submission" date="2025-08" db="UniProtKB">
        <authorList>
            <consortium name="RefSeq"/>
        </authorList>
    </citation>
    <scope>IDENTIFICATION</scope>
    <source>
        <tissue evidence="3">Whole sample</tissue>
    </source>
</reference>
<sequence>MHGKDCPAMGQTCKKCGKRDHYARMCFTSKKKVHEINDFKDSSEDESEVFVYTVEDPKADRFTHLKTNGTEIQYKLDTGSQVNIITEQLLNKLRKKTLNPQIKIKLTSYSGNSIPIKGTCVLTVNRKQQVFKLHFVVVSESRIPIIGVSACSKLGLVKRVYMVDKDQYSNSQEPKQKEVSTVPNLTESYKDVFEGLGCLPGEHKIQLDETVPPVIHLCRKVPFALHDKLKQELDRIEKTEVELTFLGHVISDKGIKPDPAKIRAIEQFPAPTNKQGVQRFLGIVNYQGNYVPDLSTKSYCLRRLLEEKNMFQWKQEEQNCFEELKKVLTSRPVLKFYDPDRDIRISSDASKSGLGAVLLQKHDDKWLPVAYASKAMTTAEKNYAQIEECWQSPSLVNDSISLYMDNRFK</sequence>
<dbReference type="AlphaFoldDB" id="A0A8B8D5K5"/>
<dbReference type="OrthoDB" id="6158747at2759"/>
<dbReference type="PANTHER" id="PTHR37984">
    <property type="entry name" value="PROTEIN CBG26694"/>
    <property type="match status" value="1"/>
</dbReference>
<organism evidence="2 3">
    <name type="scientific">Crassostrea virginica</name>
    <name type="common">Eastern oyster</name>
    <dbReference type="NCBI Taxonomy" id="6565"/>
    <lineage>
        <taxon>Eukaryota</taxon>
        <taxon>Metazoa</taxon>
        <taxon>Spiralia</taxon>
        <taxon>Lophotrochozoa</taxon>
        <taxon>Mollusca</taxon>
        <taxon>Bivalvia</taxon>
        <taxon>Autobranchia</taxon>
        <taxon>Pteriomorphia</taxon>
        <taxon>Ostreida</taxon>
        <taxon>Ostreoidea</taxon>
        <taxon>Ostreidae</taxon>
        <taxon>Crassostrea</taxon>
    </lineage>
</organism>
<dbReference type="SUPFAM" id="SSF50630">
    <property type="entry name" value="Acid proteases"/>
    <property type="match status" value="1"/>
</dbReference>
<dbReference type="RefSeq" id="XP_022322809.1">
    <property type="nucleotide sequence ID" value="XM_022467101.1"/>
</dbReference>
<evidence type="ECO:0000313" key="3">
    <source>
        <dbReference type="RefSeq" id="XP_022322809.1"/>
    </source>
</evidence>
<gene>
    <name evidence="3" type="primary">LOC111124245</name>
</gene>
<dbReference type="FunFam" id="3.30.70.270:FF:000026">
    <property type="entry name" value="Transposon Ty3-G Gag-Pol polyprotein"/>
    <property type="match status" value="1"/>
</dbReference>
<dbReference type="InterPro" id="IPR021109">
    <property type="entry name" value="Peptidase_aspartic_dom_sf"/>
</dbReference>
<dbReference type="GeneID" id="111124245"/>
<dbReference type="InterPro" id="IPR043128">
    <property type="entry name" value="Rev_trsase/Diguanyl_cyclase"/>
</dbReference>
<feature type="domain" description="Reverse transcriptase/retrotransposon-derived protein RNase H-like" evidence="1">
    <location>
        <begin position="313"/>
        <end position="387"/>
    </location>
</feature>